<dbReference type="InterPro" id="IPR027417">
    <property type="entry name" value="P-loop_NTPase"/>
</dbReference>
<dbReference type="PANTHER" id="PTHR39184">
    <property type="match status" value="1"/>
</dbReference>
<organism evidence="2">
    <name type="scientific">uncultured Caudovirales phage</name>
    <dbReference type="NCBI Taxonomy" id="2100421"/>
    <lineage>
        <taxon>Viruses</taxon>
        <taxon>Duplodnaviria</taxon>
        <taxon>Heunggongvirae</taxon>
        <taxon>Uroviricota</taxon>
        <taxon>Caudoviricetes</taxon>
        <taxon>Peduoviridae</taxon>
        <taxon>Maltschvirus</taxon>
        <taxon>Maltschvirus maltsch</taxon>
    </lineage>
</organism>
<evidence type="ECO:0000313" key="2">
    <source>
        <dbReference type="EMBL" id="CAB5226101.1"/>
    </source>
</evidence>
<dbReference type="Gene3D" id="3.40.50.300">
    <property type="entry name" value="P-loop containing nucleotide triphosphate hydrolases"/>
    <property type="match status" value="1"/>
</dbReference>
<reference evidence="2" key="1">
    <citation type="submission" date="2020-05" db="EMBL/GenBank/DDBJ databases">
        <authorList>
            <person name="Chiriac C."/>
            <person name="Salcher M."/>
            <person name="Ghai R."/>
            <person name="Kavagutti S V."/>
        </authorList>
    </citation>
    <scope>NUCLEOTIDE SEQUENCE</scope>
</reference>
<evidence type="ECO:0000313" key="1">
    <source>
        <dbReference type="EMBL" id="CAB4153886.1"/>
    </source>
</evidence>
<protein>
    <submittedName>
        <fullName evidence="2">Phage_term_2, phage terminase, large subunit, PBSX family</fullName>
    </submittedName>
</protein>
<dbReference type="EMBL" id="LR796599">
    <property type="protein sequence ID" value="CAB4153886.1"/>
    <property type="molecule type" value="Genomic_DNA"/>
</dbReference>
<accession>A0A6J7XE13</accession>
<sequence length="413" mass="46768">MSLNPGQREVTSSGARFRVVIAGRRWGKTHLAIRELAKACREPMKRAFYVAPTYRQAKQIVWDTLKWRLQDLGWARKINESDLTITLVNGSSISLRGADNPDSLRGVGLDFVVMDEFAMIDEKAWSEVLRPTLSDKQGSAMFISTPMGQGNWAYDLYQRGQAQEEHNWESFQYTTLSGGNVPEDEIAQAMQDLDERTFRQEYLATFETAGNRIYYSFDRGTHVRANSHDTEVLYTGWDFNIDPMSVIVAVRQKDHLHVIDEIRMFSSNTQEAVEEIKGRYPKSRIWAFPDPASRQRKTSAGGTTDLTILQNAGFVVKCPASHTPVRDRINAVNSRLKSAKGDVNLTFAPGVKNTIEGLERQTYKAGTTTPDKDSGYDHMNDALGYMVDYLFPVRRDKDPNMVQPRRWGHGIAA</sequence>
<dbReference type="Pfam" id="PF03237">
    <property type="entry name" value="Terminase_6N"/>
    <property type="match status" value="1"/>
</dbReference>
<gene>
    <name evidence="1" type="ORF">UFOVP640_34</name>
    <name evidence="2" type="ORF">UFOVP759_38</name>
</gene>
<dbReference type="EMBL" id="LR798359">
    <property type="protein sequence ID" value="CAB5226101.1"/>
    <property type="molecule type" value="Genomic_DNA"/>
</dbReference>
<name>A0A6J7XE13_9CAUD</name>
<proteinExistence type="predicted"/>
<dbReference type="PANTHER" id="PTHR39184:SF1">
    <property type="entry name" value="PBSX PHAGE TERMINASE LARGE SUBUNIT"/>
    <property type="match status" value="1"/>
</dbReference>
<dbReference type="SUPFAM" id="SSF52540">
    <property type="entry name" value="P-loop containing nucleoside triphosphate hydrolases"/>
    <property type="match status" value="1"/>
</dbReference>
<dbReference type="Gene3D" id="3.30.420.280">
    <property type="match status" value="1"/>
</dbReference>
<dbReference type="InterPro" id="IPR052380">
    <property type="entry name" value="Viral_DNA_packaging_terminase"/>
</dbReference>